<protein>
    <submittedName>
        <fullName evidence="1">Uncharacterized protein</fullName>
    </submittedName>
</protein>
<organism evidence="1 2">
    <name type="scientific">Saccharothrix coeruleofusca</name>
    <dbReference type="NCBI Taxonomy" id="33919"/>
    <lineage>
        <taxon>Bacteria</taxon>
        <taxon>Bacillati</taxon>
        <taxon>Actinomycetota</taxon>
        <taxon>Actinomycetes</taxon>
        <taxon>Pseudonocardiales</taxon>
        <taxon>Pseudonocardiaceae</taxon>
        <taxon>Saccharothrix</taxon>
    </lineage>
</organism>
<reference evidence="1" key="2">
    <citation type="submission" date="2020-09" db="EMBL/GenBank/DDBJ databases">
        <authorList>
            <person name="Sun Q."/>
            <person name="Ohkuma M."/>
        </authorList>
    </citation>
    <scope>NUCLEOTIDE SEQUENCE</scope>
    <source>
        <strain evidence="1">JCM 3313</strain>
    </source>
</reference>
<evidence type="ECO:0000313" key="2">
    <source>
        <dbReference type="Proteomes" id="UP000639606"/>
    </source>
</evidence>
<keyword evidence="2" id="KW-1185">Reference proteome</keyword>
<reference evidence="1" key="1">
    <citation type="journal article" date="2014" name="Int. J. Syst. Evol. Microbiol.">
        <title>Complete genome sequence of Corynebacterium casei LMG S-19264T (=DSM 44701T), isolated from a smear-ripened cheese.</title>
        <authorList>
            <consortium name="US DOE Joint Genome Institute (JGI-PGF)"/>
            <person name="Walter F."/>
            <person name="Albersmeier A."/>
            <person name="Kalinowski J."/>
            <person name="Ruckert C."/>
        </authorList>
    </citation>
    <scope>NUCLEOTIDE SEQUENCE</scope>
    <source>
        <strain evidence="1">JCM 3313</strain>
    </source>
</reference>
<accession>A0A918AKV3</accession>
<name>A0A918AKV3_9PSEU</name>
<dbReference type="Proteomes" id="UP000639606">
    <property type="component" value="Unassembled WGS sequence"/>
</dbReference>
<dbReference type="AlphaFoldDB" id="A0A918AKV3"/>
<sequence>MLPRYLADPALAAGSVELVQQASVPPLAMLFLATRLSGLATPQVALAHRHLLDRARDWGSL</sequence>
<comment type="caution">
    <text evidence="1">The sequence shown here is derived from an EMBL/GenBank/DDBJ whole genome shotgun (WGS) entry which is preliminary data.</text>
</comment>
<gene>
    <name evidence="1" type="ORF">GCM10010185_25360</name>
</gene>
<evidence type="ECO:0000313" key="1">
    <source>
        <dbReference type="EMBL" id="GGP52198.1"/>
    </source>
</evidence>
<proteinExistence type="predicted"/>
<dbReference type="RefSeq" id="WP_189223436.1">
    <property type="nucleotide sequence ID" value="NZ_BMRG01000004.1"/>
</dbReference>
<dbReference type="EMBL" id="BMRG01000004">
    <property type="protein sequence ID" value="GGP52198.1"/>
    <property type="molecule type" value="Genomic_DNA"/>
</dbReference>